<sequence>KIGFSAGHVNAESLGGDNSLTVMSPPLSVNRKSHGHAKQNTGKPGLFHTIYRKLSGVEKDKDKETHLLSGHNESHNEPSLSKDAEDASGGDIGNDHYHQLKKQLTFEKSQLKYTHLLLETKTNDLNTMQKQIQDLHEQLGTLKKEKEHYETCFFQKNEELEEKKILVSVLEDEREQLIRRNEDLNRCITLQISAASNGQS</sequence>
<gene>
    <name evidence="3" type="ORF">RFI_23657</name>
</gene>
<protein>
    <submittedName>
        <fullName evidence="3">Viral A-type inclusion protein</fullName>
    </submittedName>
</protein>
<name>X6MKV5_RETFI</name>
<dbReference type="AlphaFoldDB" id="X6MKV5"/>
<evidence type="ECO:0000256" key="1">
    <source>
        <dbReference type="SAM" id="Coils"/>
    </source>
</evidence>
<feature type="non-terminal residue" evidence="3">
    <location>
        <position position="1"/>
    </location>
</feature>
<feature type="compositionally biased region" description="Basic and acidic residues" evidence="2">
    <location>
        <begin position="68"/>
        <end position="85"/>
    </location>
</feature>
<proteinExistence type="predicted"/>
<dbReference type="EMBL" id="ASPP01020431">
    <property type="protein sequence ID" value="ETO13710.1"/>
    <property type="molecule type" value="Genomic_DNA"/>
</dbReference>
<keyword evidence="4" id="KW-1185">Reference proteome</keyword>
<dbReference type="Proteomes" id="UP000023152">
    <property type="component" value="Unassembled WGS sequence"/>
</dbReference>
<evidence type="ECO:0000256" key="2">
    <source>
        <dbReference type="SAM" id="MobiDB-lite"/>
    </source>
</evidence>
<keyword evidence="1" id="KW-0175">Coiled coil</keyword>
<feature type="region of interest" description="Disordered" evidence="2">
    <location>
        <begin position="68"/>
        <end position="95"/>
    </location>
</feature>
<reference evidence="3 4" key="1">
    <citation type="journal article" date="2013" name="Curr. Biol.">
        <title>The Genome of the Foraminiferan Reticulomyxa filosa.</title>
        <authorList>
            <person name="Glockner G."/>
            <person name="Hulsmann N."/>
            <person name="Schleicher M."/>
            <person name="Noegel A.A."/>
            <person name="Eichinger L."/>
            <person name="Gallinger C."/>
            <person name="Pawlowski J."/>
            <person name="Sierra R."/>
            <person name="Euteneuer U."/>
            <person name="Pillet L."/>
            <person name="Moustafa A."/>
            <person name="Platzer M."/>
            <person name="Groth M."/>
            <person name="Szafranski K."/>
            <person name="Schliwa M."/>
        </authorList>
    </citation>
    <scope>NUCLEOTIDE SEQUENCE [LARGE SCALE GENOMIC DNA]</scope>
</reference>
<accession>X6MKV5</accession>
<evidence type="ECO:0000313" key="3">
    <source>
        <dbReference type="EMBL" id="ETO13710.1"/>
    </source>
</evidence>
<organism evidence="3 4">
    <name type="scientific">Reticulomyxa filosa</name>
    <dbReference type="NCBI Taxonomy" id="46433"/>
    <lineage>
        <taxon>Eukaryota</taxon>
        <taxon>Sar</taxon>
        <taxon>Rhizaria</taxon>
        <taxon>Retaria</taxon>
        <taxon>Foraminifera</taxon>
        <taxon>Monothalamids</taxon>
        <taxon>Reticulomyxidae</taxon>
        <taxon>Reticulomyxa</taxon>
    </lineage>
</organism>
<feature type="coiled-coil region" evidence="1">
    <location>
        <begin position="118"/>
        <end position="187"/>
    </location>
</feature>
<evidence type="ECO:0000313" key="4">
    <source>
        <dbReference type="Proteomes" id="UP000023152"/>
    </source>
</evidence>
<comment type="caution">
    <text evidence="3">The sequence shown here is derived from an EMBL/GenBank/DDBJ whole genome shotgun (WGS) entry which is preliminary data.</text>
</comment>